<dbReference type="Proteomes" id="UP001233172">
    <property type="component" value="Unassembled WGS sequence"/>
</dbReference>
<evidence type="ECO:0000313" key="2">
    <source>
        <dbReference type="EMBL" id="KAK0046918.1"/>
    </source>
</evidence>
<comment type="caution">
    <text evidence="2">The sequence shown here is derived from an EMBL/GenBank/DDBJ whole genome shotgun (WGS) entry which is preliminary data.</text>
</comment>
<dbReference type="AlphaFoldDB" id="A0AAD8B2N9"/>
<evidence type="ECO:0000313" key="3">
    <source>
        <dbReference type="Proteomes" id="UP001233172"/>
    </source>
</evidence>
<feature type="compositionally biased region" description="Polar residues" evidence="1">
    <location>
        <begin position="23"/>
        <end position="33"/>
    </location>
</feature>
<sequence length="66" mass="7219">MTFGSSSTCSTVKQIPRGEHAQPDSSGYRQPSRQHLSSDLAVFLLMKEDDLRGIHAIISEKISSGE</sequence>
<protein>
    <submittedName>
        <fullName evidence="2">Uncharacterized protein</fullName>
    </submittedName>
</protein>
<keyword evidence="3" id="KW-1185">Reference proteome</keyword>
<name>A0AAD8B2N9_BIOPF</name>
<feature type="compositionally biased region" description="Polar residues" evidence="1">
    <location>
        <begin position="1"/>
        <end position="13"/>
    </location>
</feature>
<dbReference type="EMBL" id="JASAOG010000158">
    <property type="protein sequence ID" value="KAK0046918.1"/>
    <property type="molecule type" value="Genomic_DNA"/>
</dbReference>
<evidence type="ECO:0000256" key="1">
    <source>
        <dbReference type="SAM" id="MobiDB-lite"/>
    </source>
</evidence>
<reference evidence="2" key="1">
    <citation type="journal article" date="2023" name="PLoS Negl. Trop. Dis.">
        <title>A genome sequence for Biomphalaria pfeifferi, the major vector snail for the human-infecting parasite Schistosoma mansoni.</title>
        <authorList>
            <person name="Bu L."/>
            <person name="Lu L."/>
            <person name="Laidemitt M.R."/>
            <person name="Zhang S.M."/>
            <person name="Mutuku M."/>
            <person name="Mkoji G."/>
            <person name="Steinauer M."/>
            <person name="Loker E.S."/>
        </authorList>
    </citation>
    <scope>NUCLEOTIDE SEQUENCE</scope>
    <source>
        <strain evidence="2">KasaAsao</strain>
    </source>
</reference>
<gene>
    <name evidence="2" type="ORF">Bpfe_023641</name>
</gene>
<feature type="region of interest" description="Disordered" evidence="1">
    <location>
        <begin position="1"/>
        <end position="33"/>
    </location>
</feature>
<proteinExistence type="predicted"/>
<accession>A0AAD8B2N9</accession>
<organism evidence="2 3">
    <name type="scientific">Biomphalaria pfeifferi</name>
    <name type="common">Bloodfluke planorb</name>
    <name type="synonym">Freshwater snail</name>
    <dbReference type="NCBI Taxonomy" id="112525"/>
    <lineage>
        <taxon>Eukaryota</taxon>
        <taxon>Metazoa</taxon>
        <taxon>Spiralia</taxon>
        <taxon>Lophotrochozoa</taxon>
        <taxon>Mollusca</taxon>
        <taxon>Gastropoda</taxon>
        <taxon>Heterobranchia</taxon>
        <taxon>Euthyneura</taxon>
        <taxon>Panpulmonata</taxon>
        <taxon>Hygrophila</taxon>
        <taxon>Lymnaeoidea</taxon>
        <taxon>Planorbidae</taxon>
        <taxon>Biomphalaria</taxon>
    </lineage>
</organism>
<reference evidence="2" key="2">
    <citation type="submission" date="2023-04" db="EMBL/GenBank/DDBJ databases">
        <authorList>
            <person name="Bu L."/>
            <person name="Lu L."/>
            <person name="Laidemitt M.R."/>
            <person name="Zhang S.M."/>
            <person name="Mutuku M."/>
            <person name="Mkoji G."/>
            <person name="Steinauer M."/>
            <person name="Loker E.S."/>
        </authorList>
    </citation>
    <scope>NUCLEOTIDE SEQUENCE</scope>
    <source>
        <strain evidence="2">KasaAsao</strain>
        <tissue evidence="2">Whole Snail</tissue>
    </source>
</reference>